<organism evidence="11 12">
    <name type="scientific">Podospora australis</name>
    <dbReference type="NCBI Taxonomy" id="1536484"/>
    <lineage>
        <taxon>Eukaryota</taxon>
        <taxon>Fungi</taxon>
        <taxon>Dikarya</taxon>
        <taxon>Ascomycota</taxon>
        <taxon>Pezizomycotina</taxon>
        <taxon>Sordariomycetes</taxon>
        <taxon>Sordariomycetidae</taxon>
        <taxon>Sordariales</taxon>
        <taxon>Podosporaceae</taxon>
        <taxon>Podospora</taxon>
    </lineage>
</organism>
<dbReference type="Proteomes" id="UP001302126">
    <property type="component" value="Unassembled WGS sequence"/>
</dbReference>
<reference evidence="11" key="2">
    <citation type="submission" date="2023-05" db="EMBL/GenBank/DDBJ databases">
        <authorList>
            <consortium name="Lawrence Berkeley National Laboratory"/>
            <person name="Steindorff A."/>
            <person name="Hensen N."/>
            <person name="Bonometti L."/>
            <person name="Westerberg I."/>
            <person name="Brannstrom I.O."/>
            <person name="Guillou S."/>
            <person name="Cros-Aarteil S."/>
            <person name="Calhoun S."/>
            <person name="Haridas S."/>
            <person name="Kuo A."/>
            <person name="Mondo S."/>
            <person name="Pangilinan J."/>
            <person name="Riley R."/>
            <person name="Labutti K."/>
            <person name="Andreopoulos B."/>
            <person name="Lipzen A."/>
            <person name="Chen C."/>
            <person name="Yanf M."/>
            <person name="Daum C."/>
            <person name="Ng V."/>
            <person name="Clum A."/>
            <person name="Ohm R."/>
            <person name="Martin F."/>
            <person name="Silar P."/>
            <person name="Natvig D."/>
            <person name="Lalanne C."/>
            <person name="Gautier V."/>
            <person name="Ament-Velasquez S.L."/>
            <person name="Kruys A."/>
            <person name="Hutchinson M.I."/>
            <person name="Powell A.J."/>
            <person name="Barry K."/>
            <person name="Miller A.N."/>
            <person name="Grigoriev I.V."/>
            <person name="Debuchy R."/>
            <person name="Gladieux P."/>
            <person name="Thoren M.H."/>
            <person name="Johannesson H."/>
        </authorList>
    </citation>
    <scope>NUCLEOTIDE SEQUENCE</scope>
    <source>
        <strain evidence="11">PSN309</strain>
    </source>
</reference>
<dbReference type="GO" id="GO:0048250">
    <property type="term" value="P:iron import into the mitochondrion"/>
    <property type="evidence" value="ECO:0007669"/>
    <property type="project" value="TreeGrafter"/>
</dbReference>
<keyword evidence="3 10" id="KW-0813">Transport</keyword>
<evidence type="ECO:0000256" key="8">
    <source>
        <dbReference type="ARBA" id="ARBA00023136"/>
    </source>
</evidence>
<dbReference type="GO" id="GO:0031966">
    <property type="term" value="C:mitochondrial membrane"/>
    <property type="evidence" value="ECO:0007669"/>
    <property type="project" value="UniProtKB-SubCell"/>
</dbReference>
<keyword evidence="7" id="KW-0496">Mitochondrion</keyword>
<dbReference type="Gene3D" id="1.50.40.10">
    <property type="entry name" value="Mitochondrial carrier domain"/>
    <property type="match status" value="1"/>
</dbReference>
<dbReference type="GO" id="GO:0015093">
    <property type="term" value="F:ferrous iron transmembrane transporter activity"/>
    <property type="evidence" value="ECO:0007669"/>
    <property type="project" value="TreeGrafter"/>
</dbReference>
<evidence type="ECO:0000256" key="2">
    <source>
        <dbReference type="ARBA" id="ARBA00006375"/>
    </source>
</evidence>
<gene>
    <name evidence="11" type="ORF">QBC35DRAFT_551759</name>
</gene>
<evidence type="ECO:0000256" key="4">
    <source>
        <dbReference type="ARBA" id="ARBA00022692"/>
    </source>
</evidence>
<dbReference type="PROSITE" id="PS50920">
    <property type="entry name" value="SOLCAR"/>
    <property type="match status" value="1"/>
</dbReference>
<name>A0AAN6WU82_9PEZI</name>
<comment type="similarity">
    <text evidence="2 10">Belongs to the mitochondrial carrier (TC 2.A.29) family.</text>
</comment>
<evidence type="ECO:0000256" key="10">
    <source>
        <dbReference type="RuleBase" id="RU000488"/>
    </source>
</evidence>
<protein>
    <submittedName>
        <fullName evidence="11">Uncharacterized protein</fullName>
    </submittedName>
</protein>
<keyword evidence="12" id="KW-1185">Reference proteome</keyword>
<dbReference type="EMBL" id="MU864400">
    <property type="protein sequence ID" value="KAK4187576.1"/>
    <property type="molecule type" value="Genomic_DNA"/>
</dbReference>
<dbReference type="PANTHER" id="PTHR45758:SF4">
    <property type="entry name" value="MITOFERRIN-1"/>
    <property type="match status" value="1"/>
</dbReference>
<proteinExistence type="inferred from homology"/>
<evidence type="ECO:0000256" key="3">
    <source>
        <dbReference type="ARBA" id="ARBA00022448"/>
    </source>
</evidence>
<dbReference type="InterPro" id="IPR023395">
    <property type="entry name" value="MCP_dom_sf"/>
</dbReference>
<dbReference type="PANTHER" id="PTHR45758">
    <property type="entry name" value="MITOFERRIN-1-RELATED"/>
    <property type="match status" value="1"/>
</dbReference>
<dbReference type="Pfam" id="PF00153">
    <property type="entry name" value="Mito_carr"/>
    <property type="match status" value="1"/>
</dbReference>
<accession>A0AAN6WU82</accession>
<dbReference type="SUPFAM" id="SSF103506">
    <property type="entry name" value="Mitochondrial carrier"/>
    <property type="match status" value="1"/>
</dbReference>
<dbReference type="AlphaFoldDB" id="A0AAN6WU82"/>
<evidence type="ECO:0000313" key="12">
    <source>
        <dbReference type="Proteomes" id="UP001302126"/>
    </source>
</evidence>
<evidence type="ECO:0000313" key="11">
    <source>
        <dbReference type="EMBL" id="KAK4187576.1"/>
    </source>
</evidence>
<evidence type="ECO:0000256" key="5">
    <source>
        <dbReference type="ARBA" id="ARBA00022792"/>
    </source>
</evidence>
<sequence length="176" mass="19642">MRITRYSRTSSSASYWIRQVHLPFRHLVQLRMSYDTTSSSHCLQPSTAPQQQYGRAHATSHTRQTGAVYWTWLLARRKPEPIYPTLRSLEQSTDFLRVPDWSAAGRAAKSDSAPPRGAACGVCAAIASDALMNPFDVIKQRLQIQNSAKMYRSMLDCAKYVYRGSLAGLGSPSKGT</sequence>
<keyword evidence="6" id="KW-1133">Transmembrane helix</keyword>
<comment type="caution">
    <text evidence="11">The sequence shown here is derived from an EMBL/GenBank/DDBJ whole genome shotgun (WGS) entry which is preliminary data.</text>
</comment>
<keyword evidence="8 9" id="KW-0472">Membrane</keyword>
<evidence type="ECO:0000256" key="6">
    <source>
        <dbReference type="ARBA" id="ARBA00022989"/>
    </source>
</evidence>
<evidence type="ECO:0000256" key="1">
    <source>
        <dbReference type="ARBA" id="ARBA00004225"/>
    </source>
</evidence>
<evidence type="ECO:0000256" key="7">
    <source>
        <dbReference type="ARBA" id="ARBA00023128"/>
    </source>
</evidence>
<dbReference type="InterPro" id="IPR018108">
    <property type="entry name" value="MCP_transmembrane"/>
</dbReference>
<comment type="subcellular location">
    <subcellularLocation>
        <location evidence="1">Mitochondrion membrane</location>
        <topology evidence="1">Multi-pass membrane protein</topology>
    </subcellularLocation>
</comment>
<keyword evidence="5" id="KW-0999">Mitochondrion inner membrane</keyword>
<reference evidence="11" key="1">
    <citation type="journal article" date="2023" name="Mol. Phylogenet. Evol.">
        <title>Genome-scale phylogeny and comparative genomics of the fungal order Sordariales.</title>
        <authorList>
            <person name="Hensen N."/>
            <person name="Bonometti L."/>
            <person name="Westerberg I."/>
            <person name="Brannstrom I.O."/>
            <person name="Guillou S."/>
            <person name="Cros-Aarteil S."/>
            <person name="Calhoun S."/>
            <person name="Haridas S."/>
            <person name="Kuo A."/>
            <person name="Mondo S."/>
            <person name="Pangilinan J."/>
            <person name="Riley R."/>
            <person name="LaButti K."/>
            <person name="Andreopoulos B."/>
            <person name="Lipzen A."/>
            <person name="Chen C."/>
            <person name="Yan M."/>
            <person name="Daum C."/>
            <person name="Ng V."/>
            <person name="Clum A."/>
            <person name="Steindorff A."/>
            <person name="Ohm R.A."/>
            <person name="Martin F."/>
            <person name="Silar P."/>
            <person name="Natvig D.O."/>
            <person name="Lalanne C."/>
            <person name="Gautier V."/>
            <person name="Ament-Velasquez S.L."/>
            <person name="Kruys A."/>
            <person name="Hutchinson M.I."/>
            <person name="Powell A.J."/>
            <person name="Barry K."/>
            <person name="Miller A.N."/>
            <person name="Grigoriev I.V."/>
            <person name="Debuchy R."/>
            <person name="Gladieux P."/>
            <person name="Hiltunen Thoren M."/>
            <person name="Johannesson H."/>
        </authorList>
    </citation>
    <scope>NUCLEOTIDE SEQUENCE</scope>
    <source>
        <strain evidence="11">PSN309</strain>
    </source>
</reference>
<evidence type="ECO:0000256" key="9">
    <source>
        <dbReference type="PROSITE-ProRule" id="PRU00282"/>
    </source>
</evidence>
<keyword evidence="4 9" id="KW-0812">Transmembrane</keyword>
<feature type="repeat" description="Solcar" evidence="9">
    <location>
        <begin position="115"/>
        <end position="176"/>
    </location>
</feature>